<reference evidence="1 2" key="1">
    <citation type="submission" date="2018-03" db="EMBL/GenBank/DDBJ databases">
        <title>Genome assembly of novel Miniimonas species PCH200.</title>
        <authorList>
            <person name="Thakur V."/>
            <person name="Kumar V."/>
            <person name="Singh D."/>
        </authorList>
    </citation>
    <scope>NUCLEOTIDE SEQUENCE [LARGE SCALE GENOMIC DNA]</scope>
    <source>
        <strain evidence="1 2">PCH200</strain>
    </source>
</reference>
<sequence>MSDLAAVRRVRIVGVSGSGKTRLGAEVASVLGVAHLELDAVFWDAGWTFRDLEEARAVVTRFADEHPAGWVADGNWSSRLDGLLDPGTPGGADVLVWLDHSRARVMGRVVRRTLGRGLRGTELWHGNRETPRSWLRWDPEQNIMRWSWVQHPQLRRRMRARASAPGGDVVVRLAGERAVRAWVTALREAQPDREPRPQPDR</sequence>
<dbReference type="OrthoDB" id="3199600at2"/>
<dbReference type="SUPFAM" id="SSF52540">
    <property type="entry name" value="P-loop containing nucleoside triphosphate hydrolases"/>
    <property type="match status" value="1"/>
</dbReference>
<dbReference type="Gene3D" id="3.40.50.300">
    <property type="entry name" value="P-loop containing nucleotide triphosphate hydrolases"/>
    <property type="match status" value="1"/>
</dbReference>
<evidence type="ECO:0000313" key="1">
    <source>
        <dbReference type="EMBL" id="PWD52355.1"/>
    </source>
</evidence>
<dbReference type="AlphaFoldDB" id="A0A2U1ZZD8"/>
<protein>
    <submittedName>
        <fullName evidence="1">Toxin</fullName>
    </submittedName>
</protein>
<dbReference type="Proteomes" id="UP000245166">
    <property type="component" value="Unassembled WGS sequence"/>
</dbReference>
<evidence type="ECO:0000313" key="2">
    <source>
        <dbReference type="Proteomes" id="UP000245166"/>
    </source>
</evidence>
<keyword evidence="2" id="KW-1185">Reference proteome</keyword>
<dbReference type="InterPro" id="IPR052922">
    <property type="entry name" value="Cytidylate_Kinase-2"/>
</dbReference>
<dbReference type="PANTHER" id="PTHR37816">
    <property type="entry name" value="YALI0E33011P"/>
    <property type="match status" value="1"/>
</dbReference>
<dbReference type="EMBL" id="PYHR01000002">
    <property type="protein sequence ID" value="PWD52355.1"/>
    <property type="molecule type" value="Genomic_DNA"/>
</dbReference>
<organism evidence="1 2">
    <name type="scientific">Serinibacter arcticus</name>
    <dbReference type="NCBI Taxonomy" id="1655435"/>
    <lineage>
        <taxon>Bacteria</taxon>
        <taxon>Bacillati</taxon>
        <taxon>Actinomycetota</taxon>
        <taxon>Actinomycetes</taxon>
        <taxon>Micrococcales</taxon>
        <taxon>Beutenbergiaceae</taxon>
        <taxon>Serinibacter</taxon>
    </lineage>
</organism>
<proteinExistence type="predicted"/>
<accession>A0A2U1ZZD8</accession>
<name>A0A2U1ZZD8_9MICO</name>
<gene>
    <name evidence="1" type="ORF">C8046_04315</name>
</gene>
<dbReference type="PANTHER" id="PTHR37816:SF1">
    <property type="entry name" value="TOXIN"/>
    <property type="match status" value="1"/>
</dbReference>
<comment type="caution">
    <text evidence="1">The sequence shown here is derived from an EMBL/GenBank/DDBJ whole genome shotgun (WGS) entry which is preliminary data.</text>
</comment>
<dbReference type="InterPro" id="IPR027417">
    <property type="entry name" value="P-loop_NTPase"/>
</dbReference>